<protein>
    <submittedName>
        <fullName evidence="2">Histone deacetylase 14</fullName>
    </submittedName>
</protein>
<reference evidence="2" key="1">
    <citation type="journal article" date="2019" name="Sci. Rep.">
        <title>Draft genome of Tanacetum cinerariifolium, the natural source of mosquito coil.</title>
        <authorList>
            <person name="Yamashiro T."/>
            <person name="Shiraishi A."/>
            <person name="Satake H."/>
            <person name="Nakayama K."/>
        </authorList>
    </citation>
    <scope>NUCLEOTIDE SEQUENCE</scope>
</reference>
<feature type="region of interest" description="Disordered" evidence="1">
    <location>
        <begin position="1"/>
        <end position="21"/>
    </location>
</feature>
<feature type="region of interest" description="Disordered" evidence="1">
    <location>
        <begin position="271"/>
        <end position="349"/>
    </location>
</feature>
<name>A0A6L2PCG7_TANCI</name>
<feature type="compositionally biased region" description="Basic residues" evidence="1">
    <location>
        <begin position="197"/>
        <end position="212"/>
    </location>
</feature>
<feature type="compositionally biased region" description="Low complexity" evidence="1">
    <location>
        <begin position="167"/>
        <end position="182"/>
    </location>
</feature>
<accession>A0A6L2PCG7</accession>
<proteinExistence type="predicted"/>
<sequence length="1002" mass="114365">MADLNVDAPADQAPKMAPHNRTDDQILPHIRWVQIGKNNCYLDVERSQSNPIYKIAVAILKHTNFFRAFTASSTIPSIYIQQFWDISKHKFHPRPDSPLNFPNEEPVLGYLKFNAKGTKREVFGMPIPNKLITVDIQGEPYYKEYIGKVAKHQRYLTSEKGSDLDSLALKPTKATKKSTPSGKKSKLVMKTSDKPSPARRSKPGLVTKRRKPTSSLRSVDESVDEVILEKEPIFDDEEADVQRELGERLKSVNDVPRGLLPPVVIREPESGKYQPLLETPKKKSPVESSGHDESSSLYVKLGLTDSEVESNEDVPGIDAGVPDKGQARPNPGEQDEVQAGPNPGDAVASQPQSTLVVHTGPNLEHIDLEATDVSTQPHHEQMDEGFTITTYPNVHKNLKLSNEEHVILEEPASSTGTLSSLQHLAKDLSFGDLFFNDKLSEADNEKTTTETKAESMHIGELEQIMANLIQDNKNLEERLDSYGACIYTLENLDIPQQVSKVVDEIVTDEVDWAIQDLLRNRFREFPKADMKEILHQQIWETNSYKANEDHMMLYEALEKSMNHDHTDELLKDLDKARKKKKRDMTHRKRHLGLHLISHLLLHHHQVHLELQDLQELLDHNKFRHYLLHLHPSTKKPSVSSTPEDLHMYDDMAPNAQVHSSDDEDIRNVHIPKNNWASALASTYSPPPEDSLLTHTSEGDRRAVRTHIRILSVVKIEVFSMYGYDYIKKIVLRRADLNEHIITVRDFKYLYPSDFEDLQRIEDLLLGIESYQTQLNLTKHRWAATGFEYKHDYTVIDSPRAVTFQDKYGVQMIMQFNKIHKFSDGTLHQIDEALDYRVKEFKKRIKTRRIFRNLESFVGGRVAVCSGVRLLKPKRTIESRAKKSSKIISLGYYSIMIASSHTVKSKTDTKSHTHYPRGKENGVNILNSIDEGPFQMGTVQEPLVEGTEGAHHLGPKRPRVYSDLYPEEKDRYNADIKGTNILLQELPKDIYTLINHYTDAKDI</sequence>
<evidence type="ECO:0000313" key="2">
    <source>
        <dbReference type="EMBL" id="GEU94305.1"/>
    </source>
</evidence>
<feature type="compositionally biased region" description="Basic and acidic residues" evidence="1">
    <location>
        <begin position="279"/>
        <end position="294"/>
    </location>
</feature>
<dbReference type="EMBL" id="BKCJ010011045">
    <property type="protein sequence ID" value="GEU94305.1"/>
    <property type="molecule type" value="Genomic_DNA"/>
</dbReference>
<gene>
    <name evidence="2" type="ORF">Tci_066283</name>
</gene>
<evidence type="ECO:0000256" key="1">
    <source>
        <dbReference type="SAM" id="MobiDB-lite"/>
    </source>
</evidence>
<dbReference type="AlphaFoldDB" id="A0A6L2PCG7"/>
<organism evidence="2">
    <name type="scientific">Tanacetum cinerariifolium</name>
    <name type="common">Dalmatian daisy</name>
    <name type="synonym">Chrysanthemum cinerariifolium</name>
    <dbReference type="NCBI Taxonomy" id="118510"/>
    <lineage>
        <taxon>Eukaryota</taxon>
        <taxon>Viridiplantae</taxon>
        <taxon>Streptophyta</taxon>
        <taxon>Embryophyta</taxon>
        <taxon>Tracheophyta</taxon>
        <taxon>Spermatophyta</taxon>
        <taxon>Magnoliopsida</taxon>
        <taxon>eudicotyledons</taxon>
        <taxon>Gunneridae</taxon>
        <taxon>Pentapetalae</taxon>
        <taxon>asterids</taxon>
        <taxon>campanulids</taxon>
        <taxon>Asterales</taxon>
        <taxon>Asteraceae</taxon>
        <taxon>Asteroideae</taxon>
        <taxon>Anthemideae</taxon>
        <taxon>Anthemidinae</taxon>
        <taxon>Tanacetum</taxon>
    </lineage>
</organism>
<feature type="region of interest" description="Disordered" evidence="1">
    <location>
        <begin position="167"/>
        <end position="222"/>
    </location>
</feature>
<comment type="caution">
    <text evidence="2">The sequence shown here is derived from an EMBL/GenBank/DDBJ whole genome shotgun (WGS) entry which is preliminary data.</text>
</comment>